<feature type="transmembrane region" description="Helical" evidence="1">
    <location>
        <begin position="186"/>
        <end position="204"/>
    </location>
</feature>
<reference evidence="2 3" key="1">
    <citation type="submission" date="2021-05" db="EMBL/GenBank/DDBJ databases">
        <title>Kineosporia and Streptomyces sp. nov. two new marine actinobacteria isolated from Coral.</title>
        <authorList>
            <person name="Buangrab K."/>
            <person name="Sutthacheep M."/>
            <person name="Yeemin T."/>
            <person name="Harunari E."/>
            <person name="Igarashi Y."/>
            <person name="Kanchanasin P."/>
            <person name="Tanasupawat S."/>
            <person name="Phongsopitanun W."/>
        </authorList>
    </citation>
    <scope>NUCLEOTIDE SEQUENCE [LARGE SCALE GENOMIC DNA]</scope>
    <source>
        <strain evidence="2 3">J2-2</strain>
    </source>
</reference>
<sequence>MNSFRAELLRLRRWPAIWVTLGAWIFLALLFGYVFNYVTYTSGGGNFSNEGQSLAQIYVQLLPEALPGVLVQGMPLFGGALMMVLGAIVAGNGYGYGTWKTIYTQGPSRRAVTLGSLLALSALVVGVLLLTLALFGACTTAIALSEGEALVWPPLTDLAAAVGAGLLVLEMWAPAGYFLGTAARGPALWVGLGLVWALVIEQLLRGVGGLLGPVEAATRVLPGTAAGSLAGAIVGPGGDTPGVLDVLSGPVAAASVTGYLVVLVTATVVLAQRRDVV</sequence>
<keyword evidence="3" id="KW-1185">Reference proteome</keyword>
<name>A0ABS5TN96_9ACTN</name>
<proteinExistence type="predicted"/>
<dbReference type="Proteomes" id="UP001197247">
    <property type="component" value="Unassembled WGS sequence"/>
</dbReference>
<comment type="caution">
    <text evidence="2">The sequence shown here is derived from an EMBL/GenBank/DDBJ whole genome shotgun (WGS) entry which is preliminary data.</text>
</comment>
<dbReference type="RefSeq" id="WP_214159111.1">
    <property type="nucleotide sequence ID" value="NZ_JAHBAY010000013.1"/>
</dbReference>
<feature type="transmembrane region" description="Helical" evidence="1">
    <location>
        <begin position="16"/>
        <end position="35"/>
    </location>
</feature>
<keyword evidence="1" id="KW-0812">Transmembrane</keyword>
<gene>
    <name evidence="2" type="ORF">KIH74_26720</name>
</gene>
<dbReference type="Pfam" id="PF12730">
    <property type="entry name" value="ABC2_membrane_4"/>
    <property type="match status" value="1"/>
</dbReference>
<feature type="transmembrane region" description="Helical" evidence="1">
    <location>
        <begin position="117"/>
        <end position="143"/>
    </location>
</feature>
<organism evidence="2 3">
    <name type="scientific">Kineosporia corallincola</name>
    <dbReference type="NCBI Taxonomy" id="2835133"/>
    <lineage>
        <taxon>Bacteria</taxon>
        <taxon>Bacillati</taxon>
        <taxon>Actinomycetota</taxon>
        <taxon>Actinomycetes</taxon>
        <taxon>Kineosporiales</taxon>
        <taxon>Kineosporiaceae</taxon>
        <taxon>Kineosporia</taxon>
    </lineage>
</organism>
<evidence type="ECO:0000313" key="3">
    <source>
        <dbReference type="Proteomes" id="UP001197247"/>
    </source>
</evidence>
<keyword evidence="1" id="KW-0472">Membrane</keyword>
<keyword evidence="1" id="KW-1133">Transmembrane helix</keyword>
<accession>A0ABS5TN96</accession>
<dbReference type="EMBL" id="JAHBAY010000013">
    <property type="protein sequence ID" value="MBT0772566.1"/>
    <property type="molecule type" value="Genomic_DNA"/>
</dbReference>
<evidence type="ECO:0000256" key="1">
    <source>
        <dbReference type="SAM" id="Phobius"/>
    </source>
</evidence>
<protein>
    <submittedName>
        <fullName evidence="2">ABC transporter permease</fullName>
    </submittedName>
</protein>
<feature type="transmembrane region" description="Helical" evidence="1">
    <location>
        <begin position="76"/>
        <end position="96"/>
    </location>
</feature>
<evidence type="ECO:0000313" key="2">
    <source>
        <dbReference type="EMBL" id="MBT0772566.1"/>
    </source>
</evidence>
<feature type="transmembrane region" description="Helical" evidence="1">
    <location>
        <begin position="251"/>
        <end position="271"/>
    </location>
</feature>
<feature type="transmembrane region" description="Helical" evidence="1">
    <location>
        <begin position="158"/>
        <end position="179"/>
    </location>
</feature>